<proteinExistence type="predicted"/>
<accession>A0ABN0WEH2</accession>
<sequence>MSDIDERIIEEFRANAGQVGGQLAALKGEERDRTWATVVQHYPVFGDYEKTAGIRTIPVVELTRVHSGRE</sequence>
<dbReference type="Gene3D" id="2.30.110.10">
    <property type="entry name" value="Electron Transport, Fmn-binding Protein, Chain A"/>
    <property type="match status" value="1"/>
</dbReference>
<dbReference type="EMBL" id="BAAABM010000016">
    <property type="protein sequence ID" value="GAA0334595.1"/>
    <property type="molecule type" value="Genomic_DNA"/>
</dbReference>
<name>A0ABN0WEH2_9ACTN</name>
<keyword evidence="2" id="KW-1185">Reference proteome</keyword>
<evidence type="ECO:0000313" key="2">
    <source>
        <dbReference type="Proteomes" id="UP001501822"/>
    </source>
</evidence>
<dbReference type="Proteomes" id="UP001501822">
    <property type="component" value="Unassembled WGS sequence"/>
</dbReference>
<comment type="caution">
    <text evidence="1">The sequence shown here is derived from an EMBL/GenBank/DDBJ whole genome shotgun (WGS) entry which is preliminary data.</text>
</comment>
<protein>
    <submittedName>
        <fullName evidence="1">Uncharacterized protein</fullName>
    </submittedName>
</protein>
<dbReference type="RefSeq" id="WP_252802801.1">
    <property type="nucleotide sequence ID" value="NZ_BAAABM010000016.1"/>
</dbReference>
<gene>
    <name evidence="1" type="ORF">GCM10010151_25370</name>
</gene>
<evidence type="ECO:0000313" key="1">
    <source>
        <dbReference type="EMBL" id="GAA0334595.1"/>
    </source>
</evidence>
<organism evidence="1 2">
    <name type="scientific">Actinoallomurus spadix</name>
    <dbReference type="NCBI Taxonomy" id="79912"/>
    <lineage>
        <taxon>Bacteria</taxon>
        <taxon>Bacillati</taxon>
        <taxon>Actinomycetota</taxon>
        <taxon>Actinomycetes</taxon>
        <taxon>Streptosporangiales</taxon>
        <taxon>Thermomonosporaceae</taxon>
        <taxon>Actinoallomurus</taxon>
    </lineage>
</organism>
<reference evidence="1 2" key="1">
    <citation type="journal article" date="2019" name="Int. J. Syst. Evol. Microbiol.">
        <title>The Global Catalogue of Microorganisms (GCM) 10K type strain sequencing project: providing services to taxonomists for standard genome sequencing and annotation.</title>
        <authorList>
            <consortium name="The Broad Institute Genomics Platform"/>
            <consortium name="The Broad Institute Genome Sequencing Center for Infectious Disease"/>
            <person name="Wu L."/>
            <person name="Ma J."/>
        </authorList>
    </citation>
    <scope>NUCLEOTIDE SEQUENCE [LARGE SCALE GENOMIC DNA]</scope>
    <source>
        <strain evidence="1 2">JCM 3146</strain>
    </source>
</reference>
<dbReference type="InterPro" id="IPR012349">
    <property type="entry name" value="Split_barrel_FMN-bd"/>
</dbReference>